<keyword evidence="2" id="KW-1185">Reference proteome</keyword>
<dbReference type="AlphaFoldDB" id="A0A6N6MID3"/>
<name>A0A6N6MID3_9HYPH</name>
<dbReference type="Pfam" id="PF03864">
    <property type="entry name" value="Phage_cap_E"/>
    <property type="match status" value="1"/>
</dbReference>
<evidence type="ECO:0000313" key="1">
    <source>
        <dbReference type="EMBL" id="KAB1069253.1"/>
    </source>
</evidence>
<dbReference type="HAMAP" id="MF_04133">
    <property type="entry name" value="CAPSID_LAMBDA"/>
    <property type="match status" value="1"/>
</dbReference>
<dbReference type="Proteomes" id="UP000441523">
    <property type="component" value="Unassembled WGS sequence"/>
</dbReference>
<dbReference type="Gene3D" id="3.15.30.10">
    <property type="entry name" value="putative capsid protein of prophage domain like"/>
    <property type="match status" value="1"/>
</dbReference>
<protein>
    <submittedName>
        <fullName evidence="1">Major capsid protein</fullName>
    </submittedName>
</protein>
<sequence length="343" mass="37922">MDLYSPAVLGRVVDDLRDAPEIGTFLVNTFFPEVSISREEAVYFDVLTGKARLAPFVSPLVEGQIVESLGYKTNSFTPAYIKDKRVLEDGKAIRRRPGMPISAGLDPMAIRMMTIETESEDQIRMVRRRMEWMAASALRTGTITVAGEKYPTTVVNFGRDPSLTVTLTGADLWGSGTDTPLEDLEEWSGLVRNASGASPVDVVMAQNVFTVFRRNADVKALLESDRGSPLTTLDLGPNAYRYGATYIGNVGAFRIWVYADSYVADDGSTQKYVPDDYLLLISDRLEGVQHFGGIKDEQAGFQVADYYQKSWTQPDPAVRFLMLQSAPLVVPYRVNACLSAKVK</sequence>
<comment type="caution">
    <text evidence="1">The sequence shown here is derived from an EMBL/GenBank/DDBJ whole genome shotgun (WGS) entry which is preliminary data.</text>
</comment>
<evidence type="ECO:0000313" key="2">
    <source>
        <dbReference type="Proteomes" id="UP000441523"/>
    </source>
</evidence>
<reference evidence="1 2" key="1">
    <citation type="submission" date="2019-09" db="EMBL/GenBank/DDBJ databases">
        <title>YIM 132548 draft genome.</title>
        <authorList>
            <person name="Jiang L."/>
        </authorList>
    </citation>
    <scope>NUCLEOTIDE SEQUENCE [LARGE SCALE GENOMIC DNA]</scope>
    <source>
        <strain evidence="1 2">YIM 132548</strain>
    </source>
</reference>
<dbReference type="Gene3D" id="3.30.1930.10">
    <property type="entry name" value="capsid protein of prophage domain"/>
    <property type="match status" value="1"/>
</dbReference>
<dbReference type="EMBL" id="VZZJ01000041">
    <property type="protein sequence ID" value="KAB1069253.1"/>
    <property type="molecule type" value="Genomic_DNA"/>
</dbReference>
<dbReference type="InterPro" id="IPR005564">
    <property type="entry name" value="Major_capsid_GpE"/>
</dbReference>
<proteinExistence type="inferred from homology"/>
<accession>A0A6N6MID3</accession>
<gene>
    <name evidence="1" type="ORF">F6X51_25605</name>
</gene>
<organism evidence="1 2">
    <name type="scientific">Methylobacterium planeticum</name>
    <dbReference type="NCBI Taxonomy" id="2615211"/>
    <lineage>
        <taxon>Bacteria</taxon>
        <taxon>Pseudomonadati</taxon>
        <taxon>Pseudomonadota</taxon>
        <taxon>Alphaproteobacteria</taxon>
        <taxon>Hyphomicrobiales</taxon>
        <taxon>Methylobacteriaceae</taxon>
        <taxon>Methylobacterium</taxon>
    </lineage>
</organism>